<reference evidence="2 3" key="1">
    <citation type="journal article" date="2012" name="Science">
        <title>The Paleozoic origin of enzymatic lignin decomposition reconstructed from 31 fungal genomes.</title>
        <authorList>
            <person name="Floudas D."/>
            <person name="Binder M."/>
            <person name="Riley R."/>
            <person name="Barry K."/>
            <person name="Blanchette R.A."/>
            <person name="Henrissat B."/>
            <person name="Martinez A.T."/>
            <person name="Otillar R."/>
            <person name="Spatafora J.W."/>
            <person name="Yadav J.S."/>
            <person name="Aerts A."/>
            <person name="Benoit I."/>
            <person name="Boyd A."/>
            <person name="Carlson A."/>
            <person name="Copeland A."/>
            <person name="Coutinho P.M."/>
            <person name="de Vries R.P."/>
            <person name="Ferreira P."/>
            <person name="Findley K."/>
            <person name="Foster B."/>
            <person name="Gaskell J."/>
            <person name="Glotzer D."/>
            <person name="Gorecki P."/>
            <person name="Heitman J."/>
            <person name="Hesse C."/>
            <person name="Hori C."/>
            <person name="Igarashi K."/>
            <person name="Jurgens J.A."/>
            <person name="Kallen N."/>
            <person name="Kersten P."/>
            <person name="Kohler A."/>
            <person name="Kuees U."/>
            <person name="Kumar T.K.A."/>
            <person name="Kuo A."/>
            <person name="LaButti K."/>
            <person name="Larrondo L.F."/>
            <person name="Lindquist E."/>
            <person name="Ling A."/>
            <person name="Lombard V."/>
            <person name="Lucas S."/>
            <person name="Lundell T."/>
            <person name="Martin R."/>
            <person name="McLaughlin D.J."/>
            <person name="Morgenstern I."/>
            <person name="Morin E."/>
            <person name="Murat C."/>
            <person name="Nagy L.G."/>
            <person name="Nolan M."/>
            <person name="Ohm R.A."/>
            <person name="Patyshakuliyeva A."/>
            <person name="Rokas A."/>
            <person name="Ruiz-Duenas F.J."/>
            <person name="Sabat G."/>
            <person name="Salamov A."/>
            <person name="Samejima M."/>
            <person name="Schmutz J."/>
            <person name="Slot J.C."/>
            <person name="St John F."/>
            <person name="Stenlid J."/>
            <person name="Sun H."/>
            <person name="Sun S."/>
            <person name="Syed K."/>
            <person name="Tsang A."/>
            <person name="Wiebenga A."/>
            <person name="Young D."/>
            <person name="Pisabarro A."/>
            <person name="Eastwood D.C."/>
            <person name="Martin F."/>
            <person name="Cullen D."/>
            <person name="Grigoriev I.V."/>
            <person name="Hibbett D.S."/>
        </authorList>
    </citation>
    <scope>NUCLEOTIDE SEQUENCE [LARGE SCALE GENOMIC DNA]</scope>
    <source>
        <strain evidence="2 3">MD-104</strain>
    </source>
</reference>
<gene>
    <name evidence="2" type="ORF">WOLCODRAFT_158123</name>
</gene>
<sequence length="83" mass="9097">MTSKRVRRIPKGTNEYQATWIVDETDDEDEDGEGGSEVGKNDAQEEEEEEERRGAIASIQGLAKTADQRGRQAAASAYLGPRA</sequence>
<dbReference type="EMBL" id="KB467931">
    <property type="protein sequence ID" value="PCH37404.1"/>
    <property type="molecule type" value="Genomic_DNA"/>
</dbReference>
<accession>A0A2H3JL81</accession>
<feature type="compositionally biased region" description="Acidic residues" evidence="1">
    <location>
        <begin position="23"/>
        <end position="34"/>
    </location>
</feature>
<protein>
    <submittedName>
        <fullName evidence="2">Uncharacterized protein</fullName>
    </submittedName>
</protein>
<feature type="region of interest" description="Disordered" evidence="1">
    <location>
        <begin position="1"/>
        <end position="83"/>
    </location>
</feature>
<dbReference type="AlphaFoldDB" id="A0A2H3JL81"/>
<evidence type="ECO:0000256" key="1">
    <source>
        <dbReference type="SAM" id="MobiDB-lite"/>
    </source>
</evidence>
<organism evidence="2 3">
    <name type="scientific">Wolfiporia cocos (strain MD-104)</name>
    <name type="common">Brown rot fungus</name>
    <dbReference type="NCBI Taxonomy" id="742152"/>
    <lineage>
        <taxon>Eukaryota</taxon>
        <taxon>Fungi</taxon>
        <taxon>Dikarya</taxon>
        <taxon>Basidiomycota</taxon>
        <taxon>Agaricomycotina</taxon>
        <taxon>Agaricomycetes</taxon>
        <taxon>Polyporales</taxon>
        <taxon>Phaeolaceae</taxon>
        <taxon>Wolfiporia</taxon>
    </lineage>
</organism>
<keyword evidence="3" id="KW-1185">Reference proteome</keyword>
<proteinExistence type="predicted"/>
<dbReference type="STRING" id="742152.A0A2H3JL81"/>
<dbReference type="Proteomes" id="UP000218811">
    <property type="component" value="Unassembled WGS sequence"/>
</dbReference>
<evidence type="ECO:0000313" key="2">
    <source>
        <dbReference type="EMBL" id="PCH37404.1"/>
    </source>
</evidence>
<evidence type="ECO:0000313" key="3">
    <source>
        <dbReference type="Proteomes" id="UP000218811"/>
    </source>
</evidence>
<feature type="compositionally biased region" description="Basic residues" evidence="1">
    <location>
        <begin position="1"/>
        <end position="10"/>
    </location>
</feature>
<name>A0A2H3JL81_WOLCO</name>